<proteinExistence type="predicted"/>
<name>A0ABR3VQ14_HUMIN</name>
<keyword evidence="1 2" id="KW-0147">Chitin-binding</keyword>
<organism evidence="5 6">
    <name type="scientific">Humicola insolens</name>
    <name type="common">Soft-rot fungus</name>
    <dbReference type="NCBI Taxonomy" id="85995"/>
    <lineage>
        <taxon>Eukaryota</taxon>
        <taxon>Fungi</taxon>
        <taxon>Dikarya</taxon>
        <taxon>Ascomycota</taxon>
        <taxon>Pezizomycotina</taxon>
        <taxon>Sordariomycetes</taxon>
        <taxon>Sordariomycetidae</taxon>
        <taxon>Sordariales</taxon>
        <taxon>Chaetomiaceae</taxon>
        <taxon>Mycothermus</taxon>
    </lineage>
</organism>
<reference evidence="5 6" key="1">
    <citation type="journal article" date="2024" name="Commun. Biol.">
        <title>Comparative genomic analysis of thermophilic fungi reveals convergent evolutionary adaptations and gene losses.</title>
        <authorList>
            <person name="Steindorff A.S."/>
            <person name="Aguilar-Pontes M.V."/>
            <person name="Robinson A.J."/>
            <person name="Andreopoulos B."/>
            <person name="LaButti K."/>
            <person name="Kuo A."/>
            <person name="Mondo S."/>
            <person name="Riley R."/>
            <person name="Otillar R."/>
            <person name="Haridas S."/>
            <person name="Lipzen A."/>
            <person name="Grimwood J."/>
            <person name="Schmutz J."/>
            <person name="Clum A."/>
            <person name="Reid I.D."/>
            <person name="Moisan M.C."/>
            <person name="Butler G."/>
            <person name="Nguyen T.T.M."/>
            <person name="Dewar K."/>
            <person name="Conant G."/>
            <person name="Drula E."/>
            <person name="Henrissat B."/>
            <person name="Hansel C."/>
            <person name="Singer S."/>
            <person name="Hutchinson M.I."/>
            <person name="de Vries R.P."/>
            <person name="Natvig D.O."/>
            <person name="Powell A.J."/>
            <person name="Tsang A."/>
            <person name="Grigoriev I.V."/>
        </authorList>
    </citation>
    <scope>NUCLEOTIDE SEQUENCE [LARGE SCALE GENOMIC DNA]</scope>
    <source>
        <strain evidence="5 6">CBS 620.91</strain>
    </source>
</reference>
<evidence type="ECO:0000256" key="2">
    <source>
        <dbReference type="PROSITE-ProRule" id="PRU00261"/>
    </source>
</evidence>
<dbReference type="Gene3D" id="3.30.60.10">
    <property type="entry name" value="Endochitinase-like"/>
    <property type="match status" value="1"/>
</dbReference>
<evidence type="ECO:0000256" key="3">
    <source>
        <dbReference type="SAM" id="SignalP"/>
    </source>
</evidence>
<dbReference type="EMBL" id="JAZGSY010000006">
    <property type="protein sequence ID" value="KAL1844004.1"/>
    <property type="molecule type" value="Genomic_DNA"/>
</dbReference>
<dbReference type="PROSITE" id="PS50941">
    <property type="entry name" value="CHIT_BIND_I_2"/>
    <property type="match status" value="1"/>
</dbReference>
<protein>
    <recommendedName>
        <fullName evidence="4">Chitin-binding type-1 domain-containing protein</fullName>
    </recommendedName>
</protein>
<keyword evidence="3" id="KW-0732">Signal</keyword>
<dbReference type="InterPro" id="IPR036861">
    <property type="entry name" value="Endochitinase-like_sf"/>
</dbReference>
<dbReference type="Proteomes" id="UP001583172">
    <property type="component" value="Unassembled WGS sequence"/>
</dbReference>
<accession>A0ABR3VQ14</accession>
<dbReference type="CDD" id="cd11618">
    <property type="entry name" value="ChtBD1_1"/>
    <property type="match status" value="1"/>
</dbReference>
<dbReference type="InterPro" id="IPR001002">
    <property type="entry name" value="Chitin-bd_1"/>
</dbReference>
<comment type="caution">
    <text evidence="5">The sequence shown here is derived from an EMBL/GenBank/DDBJ whole genome shotgun (WGS) entry which is preliminary data.</text>
</comment>
<dbReference type="SUPFAM" id="SSF57016">
    <property type="entry name" value="Plant lectins/antimicrobial peptides"/>
    <property type="match status" value="1"/>
</dbReference>
<feature type="disulfide bond" evidence="2">
    <location>
        <begin position="54"/>
        <end position="68"/>
    </location>
</feature>
<feature type="domain" description="Chitin-binding type-1" evidence="4">
    <location>
        <begin position="37"/>
        <end position="81"/>
    </location>
</feature>
<evidence type="ECO:0000259" key="4">
    <source>
        <dbReference type="PROSITE" id="PS50941"/>
    </source>
</evidence>
<gene>
    <name evidence="5" type="ORF">VTJ49DRAFT_6408</name>
</gene>
<evidence type="ECO:0000256" key="1">
    <source>
        <dbReference type="ARBA" id="ARBA00022669"/>
    </source>
</evidence>
<keyword evidence="6" id="KW-1185">Reference proteome</keyword>
<comment type="caution">
    <text evidence="2">Lacks conserved residue(s) required for the propagation of feature annotation.</text>
</comment>
<evidence type="ECO:0000313" key="6">
    <source>
        <dbReference type="Proteomes" id="UP001583172"/>
    </source>
</evidence>
<feature type="signal peptide" evidence="3">
    <location>
        <begin position="1"/>
        <end position="31"/>
    </location>
</feature>
<sequence length="177" mass="18543">MPLDMSIPGVFLKMLLPVLLLLVHGIPVSSALQISPNGQCGGEYTCIGSQYGTCCSPHGWCGNTPEHCGVRCNPAFGLCSGNLPSVPSSTSTGCPNPGTVLVTETVRQTFVHTVTSIVRSTSTSTSVIFHTYTTTETVKATSTPPPETSTVTFTTTIALPGISPPQTSRYGVPRTVR</sequence>
<evidence type="ECO:0000313" key="5">
    <source>
        <dbReference type="EMBL" id="KAL1844004.1"/>
    </source>
</evidence>
<feature type="disulfide bond" evidence="2">
    <location>
        <begin position="40"/>
        <end position="55"/>
    </location>
</feature>
<keyword evidence="2" id="KW-1015">Disulfide bond</keyword>
<feature type="chain" id="PRO_5045517029" description="Chitin-binding type-1 domain-containing protein" evidence="3">
    <location>
        <begin position="32"/>
        <end position="177"/>
    </location>
</feature>